<dbReference type="GO" id="GO:0007188">
    <property type="term" value="P:adenylate cyclase-modulating G protein-coupled receptor signaling pathway"/>
    <property type="evidence" value="ECO:0007669"/>
    <property type="project" value="TreeGrafter"/>
</dbReference>
<evidence type="ECO:0000256" key="8">
    <source>
        <dbReference type="ARBA" id="ARBA00023170"/>
    </source>
</evidence>
<evidence type="ECO:0000313" key="16">
    <source>
        <dbReference type="Proteomes" id="UP001430953"/>
    </source>
</evidence>
<evidence type="ECO:0000256" key="12">
    <source>
        <dbReference type="SAM" id="Phobius"/>
    </source>
</evidence>
<dbReference type="SMART" id="SM00008">
    <property type="entry name" value="HormR"/>
    <property type="match status" value="1"/>
</dbReference>
<dbReference type="PROSITE" id="PS50227">
    <property type="entry name" value="G_PROTEIN_RECEP_F2_3"/>
    <property type="match status" value="1"/>
</dbReference>
<dbReference type="InterPro" id="IPR017981">
    <property type="entry name" value="GPCR_2-like_7TM"/>
</dbReference>
<evidence type="ECO:0000256" key="7">
    <source>
        <dbReference type="ARBA" id="ARBA00023136"/>
    </source>
</evidence>
<dbReference type="InterPro" id="IPR001879">
    <property type="entry name" value="GPCR_2_extracellular_dom"/>
</dbReference>
<dbReference type="Gene3D" id="1.20.1070.10">
    <property type="entry name" value="Rhodopsin 7-helix transmembrane proteins"/>
    <property type="match status" value="1"/>
</dbReference>
<dbReference type="CDD" id="cd15273">
    <property type="entry name" value="7tmB1_NPR_B7_insect-like"/>
    <property type="match status" value="1"/>
</dbReference>
<organism evidence="15 16">
    <name type="scientific">Cardiocondyla obscurior</name>
    <dbReference type="NCBI Taxonomy" id="286306"/>
    <lineage>
        <taxon>Eukaryota</taxon>
        <taxon>Metazoa</taxon>
        <taxon>Ecdysozoa</taxon>
        <taxon>Arthropoda</taxon>
        <taxon>Hexapoda</taxon>
        <taxon>Insecta</taxon>
        <taxon>Pterygota</taxon>
        <taxon>Neoptera</taxon>
        <taxon>Endopterygota</taxon>
        <taxon>Hymenoptera</taxon>
        <taxon>Apocrita</taxon>
        <taxon>Aculeata</taxon>
        <taxon>Formicoidea</taxon>
        <taxon>Formicidae</taxon>
        <taxon>Myrmicinae</taxon>
        <taxon>Cardiocondyla</taxon>
    </lineage>
</organism>
<dbReference type="FunFam" id="1.20.1070.10:FF:000527">
    <property type="entry name" value="Parathyroid hormone/parathyroid hormone-related peptide receptor"/>
    <property type="match status" value="1"/>
</dbReference>
<keyword evidence="4 12" id="KW-0812">Transmembrane</keyword>
<evidence type="ECO:0000256" key="10">
    <source>
        <dbReference type="ARBA" id="ARBA00023224"/>
    </source>
</evidence>
<feature type="transmembrane region" description="Helical" evidence="12">
    <location>
        <begin position="313"/>
        <end position="334"/>
    </location>
</feature>
<keyword evidence="8" id="KW-0675">Receptor</keyword>
<keyword evidence="9" id="KW-0325">Glycoprotein</keyword>
<feature type="transmembrane region" description="Helical" evidence="12">
    <location>
        <begin position="384"/>
        <end position="408"/>
    </location>
</feature>
<keyword evidence="6" id="KW-0297">G-protein coupled receptor</keyword>
<comment type="similarity">
    <text evidence="2">Belongs to the G-protein coupled receptor 2 family.</text>
</comment>
<evidence type="ECO:0000256" key="4">
    <source>
        <dbReference type="ARBA" id="ARBA00022692"/>
    </source>
</evidence>
<dbReference type="Pfam" id="PF02793">
    <property type="entry name" value="HRM"/>
    <property type="match status" value="1"/>
</dbReference>
<dbReference type="InterPro" id="IPR036445">
    <property type="entry name" value="GPCR_2_extracell_dom_sf"/>
</dbReference>
<evidence type="ECO:0008006" key="17">
    <source>
        <dbReference type="Google" id="ProtNLM"/>
    </source>
</evidence>
<dbReference type="PROSITE" id="PS00650">
    <property type="entry name" value="G_PROTEIN_RECEP_F2_2"/>
    <property type="match status" value="1"/>
</dbReference>
<feature type="transmembrane region" description="Helical" evidence="12">
    <location>
        <begin position="242"/>
        <end position="261"/>
    </location>
</feature>
<dbReference type="AlphaFoldDB" id="A0AAW2FTW5"/>
<evidence type="ECO:0000256" key="9">
    <source>
        <dbReference type="ARBA" id="ARBA00023180"/>
    </source>
</evidence>
<feature type="transmembrane region" description="Helical" evidence="12">
    <location>
        <begin position="355"/>
        <end position="378"/>
    </location>
</feature>
<dbReference type="PRINTS" id="PR00249">
    <property type="entry name" value="GPCRSECRETIN"/>
</dbReference>
<dbReference type="GO" id="GO:0007166">
    <property type="term" value="P:cell surface receptor signaling pathway"/>
    <property type="evidence" value="ECO:0007669"/>
    <property type="project" value="InterPro"/>
</dbReference>
<keyword evidence="5 12" id="KW-1133">Transmembrane helix</keyword>
<dbReference type="Gene3D" id="4.10.1240.10">
    <property type="entry name" value="GPCR, family 2, extracellular hormone receptor domain"/>
    <property type="match status" value="1"/>
</dbReference>
<keyword evidence="3" id="KW-1003">Cell membrane</keyword>
<dbReference type="PROSITE" id="PS00649">
    <property type="entry name" value="G_PROTEIN_RECEP_F2_1"/>
    <property type="match status" value="1"/>
</dbReference>
<dbReference type="SUPFAM" id="SSF111418">
    <property type="entry name" value="Hormone receptor domain"/>
    <property type="match status" value="1"/>
</dbReference>
<feature type="transmembrane region" description="Helical" evidence="12">
    <location>
        <begin position="178"/>
        <end position="205"/>
    </location>
</feature>
<gene>
    <name evidence="15" type="ORF">PUN28_009382</name>
</gene>
<dbReference type="EMBL" id="JADYXP020000008">
    <property type="protein sequence ID" value="KAL0118670.1"/>
    <property type="molecule type" value="Genomic_DNA"/>
</dbReference>
<evidence type="ECO:0000256" key="3">
    <source>
        <dbReference type="ARBA" id="ARBA00022475"/>
    </source>
</evidence>
<evidence type="ECO:0000313" key="15">
    <source>
        <dbReference type="EMBL" id="KAL0118670.1"/>
    </source>
</evidence>
<feature type="transmembrane region" description="Helical" evidence="12">
    <location>
        <begin position="147"/>
        <end position="166"/>
    </location>
</feature>
<evidence type="ECO:0000256" key="6">
    <source>
        <dbReference type="ARBA" id="ARBA00023040"/>
    </source>
</evidence>
<dbReference type="Pfam" id="PF00002">
    <property type="entry name" value="7tm_2"/>
    <property type="match status" value="1"/>
</dbReference>
<dbReference type="PANTHER" id="PTHR45620">
    <property type="entry name" value="PDF RECEPTOR-LIKE PROTEIN-RELATED"/>
    <property type="match status" value="1"/>
</dbReference>
<dbReference type="GO" id="GO:0017046">
    <property type="term" value="F:peptide hormone binding"/>
    <property type="evidence" value="ECO:0007669"/>
    <property type="project" value="TreeGrafter"/>
</dbReference>
<dbReference type="Proteomes" id="UP001430953">
    <property type="component" value="Unassembled WGS sequence"/>
</dbReference>
<keyword evidence="16" id="KW-1185">Reference proteome</keyword>
<keyword evidence="7 12" id="KW-0472">Membrane</keyword>
<proteinExistence type="inferred from homology"/>
<evidence type="ECO:0000256" key="11">
    <source>
        <dbReference type="SAM" id="MobiDB-lite"/>
    </source>
</evidence>
<evidence type="ECO:0000259" key="13">
    <source>
        <dbReference type="PROSITE" id="PS50227"/>
    </source>
</evidence>
<dbReference type="GO" id="GO:0005886">
    <property type="term" value="C:plasma membrane"/>
    <property type="evidence" value="ECO:0007669"/>
    <property type="project" value="UniProtKB-SubCell"/>
</dbReference>
<reference evidence="15 16" key="1">
    <citation type="submission" date="2023-03" db="EMBL/GenBank/DDBJ databases">
        <title>High recombination rates correlate with genetic variation in Cardiocondyla obscurior ants.</title>
        <authorList>
            <person name="Errbii M."/>
        </authorList>
    </citation>
    <scope>NUCLEOTIDE SEQUENCE [LARGE SCALE GENOMIC DNA]</scope>
    <source>
        <strain evidence="15">Alpha-2009</strain>
        <tissue evidence="15">Whole body</tissue>
    </source>
</reference>
<dbReference type="PROSITE" id="PS50261">
    <property type="entry name" value="G_PROTEIN_RECEP_F2_4"/>
    <property type="match status" value="1"/>
</dbReference>
<keyword evidence="10" id="KW-0807">Transducer</keyword>
<dbReference type="PANTHER" id="PTHR45620:SF1">
    <property type="entry name" value="G-PROTEIN COUPLED RECEPTORS FAMILY 2 PROFILE 2 DOMAIN-CONTAINING PROTEIN"/>
    <property type="match status" value="1"/>
</dbReference>
<evidence type="ECO:0000256" key="5">
    <source>
        <dbReference type="ARBA" id="ARBA00022989"/>
    </source>
</evidence>
<feature type="transmembrane region" description="Helical" evidence="12">
    <location>
        <begin position="268"/>
        <end position="293"/>
    </location>
</feature>
<comment type="subcellular location">
    <subcellularLocation>
        <location evidence="1">Cell membrane</location>
        <topology evidence="1">Multi-pass membrane protein</topology>
    </subcellularLocation>
</comment>
<feature type="compositionally biased region" description="Polar residues" evidence="11">
    <location>
        <begin position="513"/>
        <end position="530"/>
    </location>
</feature>
<feature type="region of interest" description="Disordered" evidence="11">
    <location>
        <begin position="509"/>
        <end position="530"/>
    </location>
</feature>
<evidence type="ECO:0000256" key="1">
    <source>
        <dbReference type="ARBA" id="ARBA00004651"/>
    </source>
</evidence>
<sequence>MRFHISICRLNTHRYKNGHIGRIQEIMGKTLKLELERCNYGNILEPGWCPEIWDEILCWNSTAPGQLAVQQCPSYFVGFDNRAFASKQCLPNGQWYKKVETNNMWTNYTECYQNPLITVLMNISDVHANNATLIKKFFPIVKIISKLGYSISLFTLIIAFCILATIKKLRCPRNILHMHLFVSFVMRAFMALLKDLLFVSGIGLAEAVVKVNEGYWLVHETENNWQCKTFTSLWQYFILANYSWILMEGIYLHNLVFLALFTDANSSIAGYIVFGWGLPAIFILPWVVMRIIFHDTYCWTTNEKPLLFLFIRVPTMLSILINFVLFINIVRVLLVKLRTTMSEETERYKRWARSTLVLVPLFGVHYAFFIGMSYSIGVNETVEVVWLFCDQLFASFQGFFVAVLYCFLNGEVRAEVSRTLRGIKWTRFGGFRWGPRSSTHSVSTCSCNNVSKPGRRHPKRPRWWKSRWKAPSYLFQDRTIRRSTHSMASTQDVRTRGGSLASSRGYLEIAGNGQPTTQPPTQDHAQHTSPLCSKYTDQSLLSFCSMSDASGPNGDRIRDQHRWSDSECCHLAYELHNLQQHRGHP</sequence>
<evidence type="ECO:0000259" key="14">
    <source>
        <dbReference type="PROSITE" id="PS50261"/>
    </source>
</evidence>
<dbReference type="InterPro" id="IPR017983">
    <property type="entry name" value="GPCR_2_secretin-like_CS"/>
</dbReference>
<dbReference type="SUPFAM" id="SSF81321">
    <property type="entry name" value="Family A G protein-coupled receptor-like"/>
    <property type="match status" value="1"/>
</dbReference>
<comment type="caution">
    <text evidence="15">The sequence shown here is derived from an EMBL/GenBank/DDBJ whole genome shotgun (WGS) entry which is preliminary data.</text>
</comment>
<dbReference type="InterPro" id="IPR050332">
    <property type="entry name" value="GPCR_2"/>
</dbReference>
<evidence type="ECO:0000256" key="2">
    <source>
        <dbReference type="ARBA" id="ARBA00005314"/>
    </source>
</evidence>
<dbReference type="GO" id="GO:0008528">
    <property type="term" value="F:G protein-coupled peptide receptor activity"/>
    <property type="evidence" value="ECO:0007669"/>
    <property type="project" value="TreeGrafter"/>
</dbReference>
<feature type="domain" description="G-protein coupled receptors family 2 profile 1" evidence="13">
    <location>
        <begin position="49"/>
        <end position="115"/>
    </location>
</feature>
<protein>
    <recommendedName>
        <fullName evidence="17">Parathyroid hormone/parathyroid hormone-related peptide receptor</fullName>
    </recommendedName>
</protein>
<name>A0AAW2FTW5_9HYME</name>
<dbReference type="InterPro" id="IPR000832">
    <property type="entry name" value="GPCR_2_secretin-like"/>
</dbReference>
<accession>A0AAW2FTW5</accession>
<feature type="domain" description="G-protein coupled receptors family 2 profile 2" evidence="14">
    <location>
        <begin position="141"/>
        <end position="409"/>
    </location>
</feature>